<name>A0A1I3SX90_9EURY</name>
<feature type="transmembrane region" description="Helical" evidence="1">
    <location>
        <begin position="89"/>
        <end position="109"/>
    </location>
</feature>
<dbReference type="EMBL" id="FORO01000049">
    <property type="protein sequence ID" value="SFJ63040.1"/>
    <property type="molecule type" value="Genomic_DNA"/>
</dbReference>
<evidence type="ECO:0000256" key="1">
    <source>
        <dbReference type="SAM" id="Phobius"/>
    </source>
</evidence>
<accession>A0A1I3SX90</accession>
<reference evidence="2 3" key="1">
    <citation type="submission" date="2016-10" db="EMBL/GenBank/DDBJ databases">
        <authorList>
            <person name="de Groot N.N."/>
        </authorList>
    </citation>
    <scope>NUCLEOTIDE SEQUENCE [LARGE SCALE GENOMIC DNA]</scope>
    <source>
        <strain evidence="2 3">SP2</strain>
    </source>
</reference>
<keyword evidence="1" id="KW-0472">Membrane</keyword>
<dbReference type="RefSeq" id="WP_005577368.1">
    <property type="nucleotide sequence ID" value="NZ_FORO01000049.1"/>
</dbReference>
<dbReference type="AlphaFoldDB" id="A0A1I3SX90"/>
<proteinExistence type="predicted"/>
<protein>
    <submittedName>
        <fullName evidence="2">Uncharacterized protein</fullName>
    </submittedName>
</protein>
<dbReference type="Proteomes" id="UP000182829">
    <property type="component" value="Unassembled WGS sequence"/>
</dbReference>
<sequence length="119" mass="12438">MDTLNELSLWCIIATGLLAFYVLTGPIMLVFVIALGAVALVGVTLVYSVPADRRIVVGTITGVGVLTAGAVLPLAVQEIAHRWDLGSEIVISLTAAGAIGTLGLSLESLRRVLPENDRN</sequence>
<evidence type="ECO:0000313" key="3">
    <source>
        <dbReference type="Proteomes" id="UP000182829"/>
    </source>
</evidence>
<dbReference type="GeneID" id="14209363"/>
<feature type="transmembrane region" description="Helical" evidence="1">
    <location>
        <begin position="55"/>
        <end position="77"/>
    </location>
</feature>
<organism evidence="2 3">
    <name type="scientific">Natronobacterium gregoryi</name>
    <dbReference type="NCBI Taxonomy" id="44930"/>
    <lineage>
        <taxon>Archaea</taxon>
        <taxon>Methanobacteriati</taxon>
        <taxon>Methanobacteriota</taxon>
        <taxon>Stenosarchaea group</taxon>
        <taxon>Halobacteria</taxon>
        <taxon>Halobacteriales</taxon>
        <taxon>Natrialbaceae</taxon>
        <taxon>Natronobacterium</taxon>
    </lineage>
</organism>
<evidence type="ECO:0000313" key="2">
    <source>
        <dbReference type="EMBL" id="SFJ63040.1"/>
    </source>
</evidence>
<keyword evidence="1" id="KW-1133">Transmembrane helix</keyword>
<gene>
    <name evidence="2" type="ORF">SAMN05443661_1499</name>
</gene>
<feature type="transmembrane region" description="Helical" evidence="1">
    <location>
        <begin position="29"/>
        <end position="48"/>
    </location>
</feature>
<keyword evidence="1" id="KW-0812">Transmembrane</keyword>
<dbReference type="OrthoDB" id="377142at2157"/>
<feature type="transmembrane region" description="Helical" evidence="1">
    <location>
        <begin position="7"/>
        <end position="23"/>
    </location>
</feature>